<protein>
    <recommendedName>
        <fullName evidence="5">Protein kinase domain-containing protein</fullName>
    </recommendedName>
</protein>
<dbReference type="Pfam" id="PF00069">
    <property type="entry name" value="Pkinase"/>
    <property type="match status" value="1"/>
</dbReference>
<dbReference type="EMBL" id="JAPDRK010000027">
    <property type="protein sequence ID" value="KAJ9602351.1"/>
    <property type="molecule type" value="Genomic_DNA"/>
</dbReference>
<dbReference type="PANTHER" id="PTHR24198:SF165">
    <property type="entry name" value="ANKYRIN REPEAT-CONTAINING PROTEIN-RELATED"/>
    <property type="match status" value="1"/>
</dbReference>
<dbReference type="CDD" id="cd00180">
    <property type="entry name" value="PKc"/>
    <property type="match status" value="1"/>
</dbReference>
<evidence type="ECO:0000256" key="2">
    <source>
        <dbReference type="ARBA" id="ARBA00023043"/>
    </source>
</evidence>
<keyword evidence="7" id="KW-1185">Reference proteome</keyword>
<evidence type="ECO:0000313" key="6">
    <source>
        <dbReference type="EMBL" id="KAJ9602351.1"/>
    </source>
</evidence>
<dbReference type="SUPFAM" id="SSF48403">
    <property type="entry name" value="Ankyrin repeat"/>
    <property type="match status" value="1"/>
</dbReference>
<dbReference type="GO" id="GO:0004672">
    <property type="term" value="F:protein kinase activity"/>
    <property type="evidence" value="ECO:0007669"/>
    <property type="project" value="InterPro"/>
</dbReference>
<proteinExistence type="predicted"/>
<dbReference type="InterPro" id="IPR000719">
    <property type="entry name" value="Prot_kinase_dom"/>
</dbReference>
<dbReference type="Proteomes" id="UP001172673">
    <property type="component" value="Unassembled WGS sequence"/>
</dbReference>
<evidence type="ECO:0000256" key="1">
    <source>
        <dbReference type="ARBA" id="ARBA00022737"/>
    </source>
</evidence>
<keyword evidence="1" id="KW-0677">Repeat</keyword>
<dbReference type="PROSITE" id="PS50088">
    <property type="entry name" value="ANK_REPEAT"/>
    <property type="match status" value="1"/>
</dbReference>
<accession>A0AA38WWC6</accession>
<dbReference type="PROSITE" id="PS50011">
    <property type="entry name" value="PROTEIN_KINASE_DOM"/>
    <property type="match status" value="1"/>
</dbReference>
<dbReference type="PROSITE" id="PS50297">
    <property type="entry name" value="ANK_REP_REGION"/>
    <property type="match status" value="1"/>
</dbReference>
<dbReference type="InterPro" id="IPR002110">
    <property type="entry name" value="Ankyrin_rpt"/>
</dbReference>
<dbReference type="Gene3D" id="1.10.510.10">
    <property type="entry name" value="Transferase(Phosphotransferase) domain 1"/>
    <property type="match status" value="1"/>
</dbReference>
<reference evidence="6" key="1">
    <citation type="submission" date="2022-10" db="EMBL/GenBank/DDBJ databases">
        <title>Culturing micro-colonial fungi from biological soil crusts in the Mojave desert and describing Neophaeococcomyces mojavensis, and introducing the new genera and species Taxawa tesnikishii.</title>
        <authorList>
            <person name="Kurbessoian T."/>
            <person name="Stajich J.E."/>
        </authorList>
    </citation>
    <scope>NUCLEOTIDE SEQUENCE</scope>
    <source>
        <strain evidence="6">TK_41</strain>
    </source>
</reference>
<dbReference type="InterPro" id="IPR008271">
    <property type="entry name" value="Ser/Thr_kinase_AS"/>
</dbReference>
<organism evidence="6 7">
    <name type="scientific">Cladophialophora chaetospira</name>
    <dbReference type="NCBI Taxonomy" id="386627"/>
    <lineage>
        <taxon>Eukaryota</taxon>
        <taxon>Fungi</taxon>
        <taxon>Dikarya</taxon>
        <taxon>Ascomycota</taxon>
        <taxon>Pezizomycotina</taxon>
        <taxon>Eurotiomycetes</taxon>
        <taxon>Chaetothyriomycetidae</taxon>
        <taxon>Chaetothyriales</taxon>
        <taxon>Herpotrichiellaceae</taxon>
        <taxon>Cladophialophora</taxon>
    </lineage>
</organism>
<evidence type="ECO:0000259" key="5">
    <source>
        <dbReference type="PROSITE" id="PS50011"/>
    </source>
</evidence>
<dbReference type="InterPro" id="IPR036770">
    <property type="entry name" value="Ankyrin_rpt-contain_sf"/>
</dbReference>
<dbReference type="SUPFAM" id="SSF56112">
    <property type="entry name" value="Protein kinase-like (PK-like)"/>
    <property type="match status" value="1"/>
</dbReference>
<dbReference type="SMART" id="SM00248">
    <property type="entry name" value="ANK"/>
    <property type="match status" value="7"/>
</dbReference>
<evidence type="ECO:0000313" key="7">
    <source>
        <dbReference type="Proteomes" id="UP001172673"/>
    </source>
</evidence>
<dbReference type="GO" id="GO:0005524">
    <property type="term" value="F:ATP binding"/>
    <property type="evidence" value="ECO:0007669"/>
    <property type="project" value="InterPro"/>
</dbReference>
<name>A0AA38WWC6_9EURO</name>
<comment type="caution">
    <text evidence="6">The sequence shown here is derived from an EMBL/GenBank/DDBJ whole genome shotgun (WGS) entry which is preliminary data.</text>
</comment>
<dbReference type="PANTHER" id="PTHR24198">
    <property type="entry name" value="ANKYRIN REPEAT AND PROTEIN KINASE DOMAIN-CONTAINING PROTEIN"/>
    <property type="match status" value="1"/>
</dbReference>
<dbReference type="InterPro" id="IPR011009">
    <property type="entry name" value="Kinase-like_dom_sf"/>
</dbReference>
<keyword evidence="2 3" id="KW-0040">ANK repeat</keyword>
<feature type="repeat" description="ANK" evidence="3">
    <location>
        <begin position="726"/>
        <end position="758"/>
    </location>
</feature>
<feature type="region of interest" description="Disordered" evidence="4">
    <location>
        <begin position="1288"/>
        <end position="1315"/>
    </location>
</feature>
<dbReference type="Gene3D" id="1.25.40.20">
    <property type="entry name" value="Ankyrin repeat-containing domain"/>
    <property type="match status" value="2"/>
</dbReference>
<sequence>MTTFIYPSAISSEVYGTESTAVTSQSQDQDVHSQNRVPATAKTGGFAAFVCHVAQLEAHLLRGGKTKFFQTNFEVAPGSRHPIGNGASFSVDRAELSRRNGSAKDDDLPLSMKYVAIKTVRERPTNTLRWRGILFEIRTLLHEPLRYHPNVVRLLEIGWDASETGSAFPALYLEFAEFGTMETVQQKRSSPLPFRIKQKLCYDVGRGLSILHACGIVHGDLKHENVLIFRNQYQLPPDQPYTAKLADFGGAVIDTTHTDQYILPMGTVPFEAPEANQSLTAQGIKMTDVYSFGMLVWRCFLDCADMLVPMGIRKVGDYAKLTDAEHERVKVLKESDEIHVLAWESVIDYRESHSLPQVISPMVRSVLGSTLRRDPTKRSLDKAQALLRGISFNAVSDYLSVKDLANEKRDLAERNSTPGHHGIDVDSLGYHLGRLGDDYDAQNNLPGYRSRLAHPSNEGFLFEPLKLKSILGWTQQSDIVKELETLARAPQTNSTVELPPFTASFFLFQAHLAGFGTDLKVFKACEWLYKASMPPEEVAEVDYLATAWLSRVCAAFSVPDPRPTNDQIDGLFWSIVRGHRHSVEDAYRVLSTLESESDKVEARKKIHNAMWFLRTMSGGVGMPHYAPRKLRRDYDLQDLIKLDGAIKLELGENFEACLRTHDSAEKGASKLDGSKPDDDKNLFDKIYVNHKGHGLLHMAATLGELPALSHLYKKYNCNIDLSNQSIDESPLVCACRSGHYECAKFLLDNGANPDGTEFGQEAPLHWLSSFQEEEMVPITQLLLQKGARRERLTKSMRKDVRQILSDWEDTFSIPVTPLGRAVLLQNLDAVKVLLSVADADPTFAIAEDNSGVTSAVEIASVLSLPAVLDALLTKVDEKRARDPNYHPHIYDECEMLEAAHDMRHTRSYDPLALQSRVIRCGVNYKGWLSRTLQELHLRRQRDPKSISPSDVTIAPKVLCLEVSLGNYDIVETLLDLGHDPNGSGGHRPLEAAVLTNNAEIFALLNRRGATLSSELAGTLLVLLASRTQTSPTGTRIAEDLIAAGAEIEPSSFHDPSALVMAVKNRFFDLADLFINYGASASINRCYQWSVDDEPVTLLGYLLQHHTYSSLQSIDYLVQKHKADSSAVCLGPCISDASGLTALHAIAVSSSRLWTNFAQVSARILSSMLDLFPDASSLGSYAVHPRHGTPLTAAVLFTNEPVISALLDSDHRGDLSATVMLPLFYPVGDQEATVLRASPIQLVYYKILEAVADVQAYDHPTTENIREKVSPIYNVLDILQTAQRSSERGIAKDSLSGGNISSDVPPTADTLGDAQTNLSAGSSIPTLAITFAELESRIKNLREHIALMRQARQLSLNDNPTTDRTKYPPIEDLSVMTEEKATDWVQGQDMSEETSTRTLLKYMRTGTLGYSADKFMDETYNKRPEGLRPMPAGGAS</sequence>
<dbReference type="Pfam" id="PF12796">
    <property type="entry name" value="Ank_2"/>
    <property type="match status" value="1"/>
</dbReference>
<feature type="domain" description="Protein kinase" evidence="5">
    <location>
        <begin position="77"/>
        <end position="399"/>
    </location>
</feature>
<dbReference type="PROSITE" id="PS00108">
    <property type="entry name" value="PROTEIN_KINASE_ST"/>
    <property type="match status" value="1"/>
</dbReference>
<gene>
    <name evidence="6" type="ORF">H2200_013206</name>
</gene>
<evidence type="ECO:0000256" key="3">
    <source>
        <dbReference type="PROSITE-ProRule" id="PRU00023"/>
    </source>
</evidence>
<evidence type="ECO:0000256" key="4">
    <source>
        <dbReference type="SAM" id="MobiDB-lite"/>
    </source>
</evidence>
<dbReference type="SMART" id="SM00220">
    <property type="entry name" value="S_TKc"/>
    <property type="match status" value="1"/>
</dbReference>